<feature type="region of interest" description="Disordered" evidence="1">
    <location>
        <begin position="1"/>
        <end position="42"/>
    </location>
</feature>
<reference evidence="2" key="2">
    <citation type="submission" date="2021-12" db="EMBL/GenBank/DDBJ databases">
        <title>Resequencing data analysis of finger millet.</title>
        <authorList>
            <person name="Hatakeyama M."/>
            <person name="Aluri S."/>
            <person name="Balachadran M.T."/>
            <person name="Sivarajan S.R."/>
            <person name="Poveda L."/>
            <person name="Shimizu-Inatsugi R."/>
            <person name="Schlapbach R."/>
            <person name="Sreeman S.M."/>
            <person name="Shimizu K.K."/>
        </authorList>
    </citation>
    <scope>NUCLEOTIDE SEQUENCE</scope>
</reference>
<name>A0AAV5E5N5_ELECO</name>
<reference evidence="2" key="1">
    <citation type="journal article" date="2018" name="DNA Res.">
        <title>Multiple hybrid de novo genome assembly of finger millet, an orphan allotetraploid crop.</title>
        <authorList>
            <person name="Hatakeyama M."/>
            <person name="Aluri S."/>
            <person name="Balachadran M.T."/>
            <person name="Sivarajan S.R."/>
            <person name="Patrignani A."/>
            <person name="Gruter S."/>
            <person name="Poveda L."/>
            <person name="Shimizu-Inatsugi R."/>
            <person name="Baeten J."/>
            <person name="Francoijs K.J."/>
            <person name="Nataraja K.N."/>
            <person name="Reddy Y.A.N."/>
            <person name="Phadnis S."/>
            <person name="Ravikumar R.L."/>
            <person name="Schlapbach R."/>
            <person name="Sreeman S.M."/>
            <person name="Shimizu K.K."/>
        </authorList>
    </citation>
    <scope>NUCLEOTIDE SEQUENCE</scope>
</reference>
<gene>
    <name evidence="2" type="primary">gb04821</name>
    <name evidence="2" type="ORF">PR202_gb04821</name>
</gene>
<sequence length="501" mass="53004">MRALRHRAHREVKSGDAAASDCPRGKRYTSRRATGPAGKPVWRDRVHGTLALFSVMHPPGISSSSNFPPCRAPAPAPGCTPPPRPASSRSTSKTTLPSPAPRRSPSPAPHHHHHHHQQQQRTPTPSCSASTPPAVQRLSARPAELVVSVHAGRHHSGANYCGMSAARALGRVRVAVDVARAAAGETVVARDGWVEVGKAAAASGSSSSSSSVASSAARAQIHMVVRAEPDPRYVFQFGGEPECGPVVYQVPGGGAGGGQRQPVFTCRFSAGRRITRTRSLTPQSSMTRSTSRRLRSWLSSTLHGDGHDAQARREQRKGWTVTIHDLSGSPVAAASMVTPFVPSPGSGRVSRANPGSWLILQATGAGPSSWKPWARLEAWRERGPVDALGYRLELVFDSGPTECTVPIVESSISTKRGGQFVIDPATFNEAAAAGAKWPFAGGFVMGSTVEGEGRASRPTVQVGVQHVTCMGDVAVFVALSAAVDLCMDACKLFSQRLRKEL</sequence>
<feature type="compositionally biased region" description="Basic residues" evidence="1">
    <location>
        <begin position="109"/>
        <end position="118"/>
    </location>
</feature>
<feature type="compositionally biased region" description="Pro residues" evidence="1">
    <location>
        <begin position="98"/>
        <end position="108"/>
    </location>
</feature>
<feature type="compositionally biased region" description="Pro residues" evidence="1">
    <location>
        <begin position="70"/>
        <end position="85"/>
    </location>
</feature>
<proteinExistence type="predicted"/>
<protein>
    <submittedName>
        <fullName evidence="2">Uncharacterized protein</fullName>
    </submittedName>
</protein>
<feature type="compositionally biased region" description="Low complexity" evidence="1">
    <location>
        <begin position="86"/>
        <end position="97"/>
    </location>
</feature>
<feature type="compositionally biased region" description="Basic residues" evidence="1">
    <location>
        <begin position="1"/>
        <end position="10"/>
    </location>
</feature>
<comment type="caution">
    <text evidence="2">The sequence shown here is derived from an EMBL/GenBank/DDBJ whole genome shotgun (WGS) entry which is preliminary data.</text>
</comment>
<organism evidence="2 3">
    <name type="scientific">Eleusine coracana subsp. coracana</name>
    <dbReference type="NCBI Taxonomy" id="191504"/>
    <lineage>
        <taxon>Eukaryota</taxon>
        <taxon>Viridiplantae</taxon>
        <taxon>Streptophyta</taxon>
        <taxon>Embryophyta</taxon>
        <taxon>Tracheophyta</taxon>
        <taxon>Spermatophyta</taxon>
        <taxon>Magnoliopsida</taxon>
        <taxon>Liliopsida</taxon>
        <taxon>Poales</taxon>
        <taxon>Poaceae</taxon>
        <taxon>PACMAD clade</taxon>
        <taxon>Chloridoideae</taxon>
        <taxon>Cynodonteae</taxon>
        <taxon>Eleusininae</taxon>
        <taxon>Eleusine</taxon>
    </lineage>
</organism>
<accession>A0AAV5E5N5</accession>
<dbReference type="Proteomes" id="UP001054889">
    <property type="component" value="Unassembled WGS sequence"/>
</dbReference>
<evidence type="ECO:0000256" key="1">
    <source>
        <dbReference type="SAM" id="MobiDB-lite"/>
    </source>
</evidence>
<feature type="region of interest" description="Disordered" evidence="1">
    <location>
        <begin position="64"/>
        <end position="138"/>
    </location>
</feature>
<dbReference type="Pfam" id="PF06219">
    <property type="entry name" value="DUF1005"/>
    <property type="match status" value="1"/>
</dbReference>
<evidence type="ECO:0000313" key="2">
    <source>
        <dbReference type="EMBL" id="GJN17727.1"/>
    </source>
</evidence>
<dbReference type="PANTHER" id="PTHR31317">
    <property type="entry name" value="OS08G0163500 PROTEIN"/>
    <property type="match status" value="1"/>
</dbReference>
<dbReference type="AlphaFoldDB" id="A0AAV5E5N5"/>
<dbReference type="EMBL" id="BQKI01000073">
    <property type="protein sequence ID" value="GJN17727.1"/>
    <property type="molecule type" value="Genomic_DNA"/>
</dbReference>
<evidence type="ECO:0000313" key="3">
    <source>
        <dbReference type="Proteomes" id="UP001054889"/>
    </source>
</evidence>
<feature type="compositionally biased region" description="Low complexity" evidence="1">
    <location>
        <begin position="119"/>
        <end position="134"/>
    </location>
</feature>
<dbReference type="InterPro" id="IPR010410">
    <property type="entry name" value="DUF1005"/>
</dbReference>
<dbReference type="PANTHER" id="PTHR31317:SF14">
    <property type="entry name" value="DUF1005 FAMILY PROTEIN (DUF1005)"/>
    <property type="match status" value="1"/>
</dbReference>
<keyword evidence="3" id="KW-1185">Reference proteome</keyword>